<evidence type="ECO:0000313" key="2">
    <source>
        <dbReference type="EMBL" id="RXW16445.1"/>
    </source>
</evidence>
<protein>
    <submittedName>
        <fullName evidence="2">Uncharacterized protein</fullName>
    </submittedName>
</protein>
<organism evidence="2 3">
    <name type="scientific">Candolleomyces aberdarensis</name>
    <dbReference type="NCBI Taxonomy" id="2316362"/>
    <lineage>
        <taxon>Eukaryota</taxon>
        <taxon>Fungi</taxon>
        <taxon>Dikarya</taxon>
        <taxon>Basidiomycota</taxon>
        <taxon>Agaricomycotina</taxon>
        <taxon>Agaricomycetes</taxon>
        <taxon>Agaricomycetidae</taxon>
        <taxon>Agaricales</taxon>
        <taxon>Agaricineae</taxon>
        <taxon>Psathyrellaceae</taxon>
        <taxon>Candolleomyces</taxon>
    </lineage>
</organism>
<keyword evidence="3" id="KW-1185">Reference proteome</keyword>
<gene>
    <name evidence="2" type="ORF">EST38_g9412</name>
</gene>
<dbReference type="EMBL" id="SDEE01000437">
    <property type="protein sequence ID" value="RXW16445.1"/>
    <property type="molecule type" value="Genomic_DNA"/>
</dbReference>
<feature type="region of interest" description="Disordered" evidence="1">
    <location>
        <begin position="1"/>
        <end position="25"/>
    </location>
</feature>
<dbReference type="STRING" id="2316362.A0A4Q2DD85"/>
<accession>A0A4Q2DD85</accession>
<dbReference type="Proteomes" id="UP000290288">
    <property type="component" value="Unassembled WGS sequence"/>
</dbReference>
<evidence type="ECO:0000313" key="3">
    <source>
        <dbReference type="Proteomes" id="UP000290288"/>
    </source>
</evidence>
<dbReference type="OrthoDB" id="3060725at2759"/>
<feature type="compositionally biased region" description="Basic and acidic residues" evidence="1">
    <location>
        <begin position="395"/>
        <end position="411"/>
    </location>
</feature>
<dbReference type="AlphaFoldDB" id="A0A4Q2DD85"/>
<sequence length="411" mass="44750">MPPPTPSRPTSPERAASEGPPSDNLTRYERRAQKGAIYDQIMDKIARLHQQWIGSGAIAHGRDYGCRYITAKTNNGWDKLSFTINKNGEEFRTCIFGEMGSTNSGTAMGARGNFYIGREGDSRVIEDGTTVRNVYMLRFPTEGHGALRAAWDNQIYELNSAYNNIVNEFNLEDKVFKGIVAGDPRGNDFSIRAAGAPIYKNLGRTTSTGRSVAPTTPTAKRTVISTASIASLRKGESLTPAATGDNMGTTIGSRANYVEGDEVTENTTYNVNCFSDYGGSIFQHRNSVAVQPRIIDTDNKTLVRPWDIPAKLKPGTLVLMEGSFSVWFIPGGNPFTASAIKILDESDEDPQLPVVYNEVKVKTPKETTTPKRLSAFDDFGSPAKKAKKPSGAGSDNKEEGAKNKGKNKAKD</sequence>
<reference evidence="2 3" key="1">
    <citation type="submission" date="2019-01" db="EMBL/GenBank/DDBJ databases">
        <title>Draft genome sequence of Psathyrella aberdarensis IHI B618.</title>
        <authorList>
            <person name="Buettner E."/>
            <person name="Kellner H."/>
        </authorList>
    </citation>
    <scope>NUCLEOTIDE SEQUENCE [LARGE SCALE GENOMIC DNA]</scope>
    <source>
        <strain evidence="2 3">IHI B618</strain>
    </source>
</reference>
<feature type="region of interest" description="Disordered" evidence="1">
    <location>
        <begin position="362"/>
        <end position="411"/>
    </location>
</feature>
<evidence type="ECO:0000256" key="1">
    <source>
        <dbReference type="SAM" id="MobiDB-lite"/>
    </source>
</evidence>
<name>A0A4Q2DD85_9AGAR</name>
<proteinExistence type="predicted"/>
<comment type="caution">
    <text evidence="2">The sequence shown here is derived from an EMBL/GenBank/DDBJ whole genome shotgun (WGS) entry which is preliminary data.</text>
</comment>